<name>A0A9D4HKP0_DREPO</name>
<reference evidence="1" key="2">
    <citation type="submission" date="2020-11" db="EMBL/GenBank/DDBJ databases">
        <authorList>
            <person name="McCartney M.A."/>
            <person name="Auch B."/>
            <person name="Kono T."/>
            <person name="Mallez S."/>
            <person name="Becker A."/>
            <person name="Gohl D.M."/>
            <person name="Silverstein K.A.T."/>
            <person name="Koren S."/>
            <person name="Bechman K.B."/>
            <person name="Herman A."/>
            <person name="Abrahante J.E."/>
            <person name="Garbe J."/>
        </authorList>
    </citation>
    <scope>NUCLEOTIDE SEQUENCE</scope>
    <source>
        <strain evidence="1">Duluth1</strain>
        <tissue evidence="1">Whole animal</tissue>
    </source>
</reference>
<sequence length="64" mass="7417">MTPIRIVYDFIFREFAGYPSMNDCLESTPPELNNLTTLLIRFRLEKYAVSADIEKHSETSPFTS</sequence>
<comment type="caution">
    <text evidence="1">The sequence shown here is derived from an EMBL/GenBank/DDBJ whole genome shotgun (WGS) entry which is preliminary data.</text>
</comment>
<reference evidence="1" key="1">
    <citation type="journal article" date="2019" name="bioRxiv">
        <title>The Genome of the Zebra Mussel, Dreissena polymorpha: A Resource for Invasive Species Research.</title>
        <authorList>
            <person name="McCartney M.A."/>
            <person name="Auch B."/>
            <person name="Kono T."/>
            <person name="Mallez S."/>
            <person name="Zhang Y."/>
            <person name="Obille A."/>
            <person name="Becker A."/>
            <person name="Abrahante J.E."/>
            <person name="Garbe J."/>
            <person name="Badalamenti J.P."/>
            <person name="Herman A."/>
            <person name="Mangelson H."/>
            <person name="Liachko I."/>
            <person name="Sullivan S."/>
            <person name="Sone E.D."/>
            <person name="Koren S."/>
            <person name="Silverstein K.A.T."/>
            <person name="Beckman K.B."/>
            <person name="Gohl D.M."/>
        </authorList>
    </citation>
    <scope>NUCLEOTIDE SEQUENCE</scope>
    <source>
        <strain evidence="1">Duluth1</strain>
        <tissue evidence="1">Whole animal</tissue>
    </source>
</reference>
<gene>
    <name evidence="1" type="ORF">DPMN_063984</name>
</gene>
<keyword evidence="2" id="KW-1185">Reference proteome</keyword>
<accession>A0A9D4HKP0</accession>
<proteinExistence type="predicted"/>
<protein>
    <submittedName>
        <fullName evidence="1">Uncharacterized protein</fullName>
    </submittedName>
</protein>
<dbReference type="AlphaFoldDB" id="A0A9D4HKP0"/>
<dbReference type="EMBL" id="JAIWYP010000013">
    <property type="protein sequence ID" value="KAH3721069.1"/>
    <property type="molecule type" value="Genomic_DNA"/>
</dbReference>
<evidence type="ECO:0000313" key="2">
    <source>
        <dbReference type="Proteomes" id="UP000828390"/>
    </source>
</evidence>
<organism evidence="1 2">
    <name type="scientific">Dreissena polymorpha</name>
    <name type="common">Zebra mussel</name>
    <name type="synonym">Mytilus polymorpha</name>
    <dbReference type="NCBI Taxonomy" id="45954"/>
    <lineage>
        <taxon>Eukaryota</taxon>
        <taxon>Metazoa</taxon>
        <taxon>Spiralia</taxon>
        <taxon>Lophotrochozoa</taxon>
        <taxon>Mollusca</taxon>
        <taxon>Bivalvia</taxon>
        <taxon>Autobranchia</taxon>
        <taxon>Heteroconchia</taxon>
        <taxon>Euheterodonta</taxon>
        <taxon>Imparidentia</taxon>
        <taxon>Neoheterodontei</taxon>
        <taxon>Myida</taxon>
        <taxon>Dreissenoidea</taxon>
        <taxon>Dreissenidae</taxon>
        <taxon>Dreissena</taxon>
    </lineage>
</organism>
<dbReference type="Proteomes" id="UP000828390">
    <property type="component" value="Unassembled WGS sequence"/>
</dbReference>
<evidence type="ECO:0000313" key="1">
    <source>
        <dbReference type="EMBL" id="KAH3721069.1"/>
    </source>
</evidence>